<dbReference type="InterPro" id="IPR008278">
    <property type="entry name" value="4-PPantetheinyl_Trfase_dom"/>
</dbReference>
<dbReference type="RefSeq" id="WP_191748278.1">
    <property type="nucleotide sequence ID" value="NZ_JACSQC010000006.1"/>
</dbReference>
<organism evidence="3 4">
    <name type="scientific">Arthrobacter pullicola</name>
    <dbReference type="NCBI Taxonomy" id="2762224"/>
    <lineage>
        <taxon>Bacteria</taxon>
        <taxon>Bacillati</taxon>
        <taxon>Actinomycetota</taxon>
        <taxon>Actinomycetes</taxon>
        <taxon>Micrococcales</taxon>
        <taxon>Micrococcaceae</taxon>
        <taxon>Arthrobacter</taxon>
    </lineage>
</organism>
<reference evidence="3 4" key="1">
    <citation type="submission" date="2020-08" db="EMBL/GenBank/DDBJ databases">
        <title>A Genomic Blueprint of the Chicken Gut Microbiome.</title>
        <authorList>
            <person name="Gilroy R."/>
            <person name="Ravi A."/>
            <person name="Getino M."/>
            <person name="Pursley I."/>
            <person name="Horton D.L."/>
            <person name="Alikhan N.-F."/>
            <person name="Baker D."/>
            <person name="Gharbi K."/>
            <person name="Hall N."/>
            <person name="Watson M."/>
            <person name="Adriaenssens E.M."/>
            <person name="Foster-Nyarko E."/>
            <person name="Jarju S."/>
            <person name="Secka A."/>
            <person name="Antonio M."/>
            <person name="Oren A."/>
            <person name="Chaudhuri R."/>
            <person name="La Ragione R.M."/>
            <person name="Hildebrand F."/>
            <person name="Pallen M.J."/>
        </authorList>
    </citation>
    <scope>NUCLEOTIDE SEQUENCE [LARGE SCALE GENOMIC DNA]</scope>
    <source>
        <strain evidence="3 4">Sa2BUA2</strain>
    </source>
</reference>
<dbReference type="SUPFAM" id="SSF56214">
    <property type="entry name" value="4'-phosphopantetheinyl transferase"/>
    <property type="match status" value="2"/>
</dbReference>
<evidence type="ECO:0000256" key="1">
    <source>
        <dbReference type="ARBA" id="ARBA00022679"/>
    </source>
</evidence>
<dbReference type="Pfam" id="PF01648">
    <property type="entry name" value="ACPS"/>
    <property type="match status" value="1"/>
</dbReference>
<protein>
    <submittedName>
        <fullName evidence="3">4'-phosphopantetheinyl transferase superfamily protein</fullName>
    </submittedName>
</protein>
<keyword evidence="4" id="KW-1185">Reference proteome</keyword>
<evidence type="ECO:0000313" key="4">
    <source>
        <dbReference type="Proteomes" id="UP000652763"/>
    </source>
</evidence>
<evidence type="ECO:0000313" key="3">
    <source>
        <dbReference type="EMBL" id="MBD8044886.1"/>
    </source>
</evidence>
<proteinExistence type="predicted"/>
<comment type="caution">
    <text evidence="3">The sequence shown here is derived from an EMBL/GenBank/DDBJ whole genome shotgun (WGS) entry which is preliminary data.</text>
</comment>
<dbReference type="Proteomes" id="UP000652763">
    <property type="component" value="Unassembled WGS sequence"/>
</dbReference>
<dbReference type="InterPro" id="IPR037143">
    <property type="entry name" value="4-PPantetheinyl_Trfase_dom_sf"/>
</dbReference>
<dbReference type="GO" id="GO:0016740">
    <property type="term" value="F:transferase activity"/>
    <property type="evidence" value="ECO:0007669"/>
    <property type="project" value="UniProtKB-KW"/>
</dbReference>
<keyword evidence="1 3" id="KW-0808">Transferase</keyword>
<accession>A0ABR8YL19</accession>
<evidence type="ECO:0000259" key="2">
    <source>
        <dbReference type="Pfam" id="PF01648"/>
    </source>
</evidence>
<dbReference type="EMBL" id="JACSQC010000006">
    <property type="protein sequence ID" value="MBD8044886.1"/>
    <property type="molecule type" value="Genomic_DNA"/>
</dbReference>
<feature type="domain" description="4'-phosphopantetheinyl transferase" evidence="2">
    <location>
        <begin position="138"/>
        <end position="211"/>
    </location>
</feature>
<sequence length="261" mass="26855">MKTWTGTTAGTTAETDPAERTDAPAVLLTLAVVQLGEPDPAEAPLTAAELARAGAFALPAVQRRFLAGRQAARRLVAGLAGAEPEAVTADYQCPKCRAASTRSHGVPRYLVQGRAAPFHVSFSRSGQWMLAGASATGPLGVDLADLAGFGDPRLDAVIATDAEQAEYDVVAPAARALRQARLWTRKESVLKASGEGLRTAPHLVEVALEPGADSLVAVGAAGGRVSVIDLDTRMLGLPDGLVAAAAVPAAGGIRIEPRGWN</sequence>
<dbReference type="Gene3D" id="3.90.470.20">
    <property type="entry name" value="4'-phosphopantetheinyl transferase domain"/>
    <property type="match status" value="2"/>
</dbReference>
<name>A0ABR8YL19_9MICC</name>
<gene>
    <name evidence="3" type="ORF">H9638_13825</name>
</gene>